<dbReference type="EMBL" id="CP109441">
    <property type="protein sequence ID" value="WUV45908.1"/>
    <property type="molecule type" value="Genomic_DNA"/>
</dbReference>
<gene>
    <name evidence="1" type="ORF">OG563_43690</name>
</gene>
<protein>
    <submittedName>
        <fullName evidence="1">Uncharacterized protein</fullName>
    </submittedName>
</protein>
<accession>A0ABZ1YRW1</accession>
<dbReference type="Proteomes" id="UP001432062">
    <property type="component" value="Chromosome"/>
</dbReference>
<evidence type="ECO:0000313" key="1">
    <source>
        <dbReference type="EMBL" id="WUV45908.1"/>
    </source>
</evidence>
<evidence type="ECO:0000313" key="2">
    <source>
        <dbReference type="Proteomes" id="UP001432062"/>
    </source>
</evidence>
<reference evidence="1" key="1">
    <citation type="submission" date="2022-10" db="EMBL/GenBank/DDBJ databases">
        <title>The complete genomes of actinobacterial strains from the NBC collection.</title>
        <authorList>
            <person name="Joergensen T.S."/>
            <person name="Alvarez Arevalo M."/>
            <person name="Sterndorff E.B."/>
            <person name="Faurdal D."/>
            <person name="Vuksanovic O."/>
            <person name="Mourched A.-S."/>
            <person name="Charusanti P."/>
            <person name="Shaw S."/>
            <person name="Blin K."/>
            <person name="Weber T."/>
        </authorList>
    </citation>
    <scope>NUCLEOTIDE SEQUENCE</scope>
    <source>
        <strain evidence="1">NBC_01482</strain>
    </source>
</reference>
<sequence length="82" mass="8989">MRSDRATPDVVVADAIEHLRHDFPAVAADALHAAAARARHDLCDAPASWLPELAERLAWWRLEAASGGFRRWSPVHPAATTL</sequence>
<organism evidence="1 2">
    <name type="scientific">Nocardia vinacea</name>
    <dbReference type="NCBI Taxonomy" id="96468"/>
    <lineage>
        <taxon>Bacteria</taxon>
        <taxon>Bacillati</taxon>
        <taxon>Actinomycetota</taxon>
        <taxon>Actinomycetes</taxon>
        <taxon>Mycobacteriales</taxon>
        <taxon>Nocardiaceae</taxon>
        <taxon>Nocardia</taxon>
    </lineage>
</organism>
<proteinExistence type="predicted"/>
<keyword evidence="2" id="KW-1185">Reference proteome</keyword>
<dbReference type="RefSeq" id="WP_327099169.1">
    <property type="nucleotide sequence ID" value="NZ_CP109149.1"/>
</dbReference>
<name>A0ABZ1YRW1_9NOCA</name>